<dbReference type="PANTHER" id="PTHR47396">
    <property type="entry name" value="TYPE I RESTRICTION ENZYME ECOKI R PROTEIN"/>
    <property type="match status" value="1"/>
</dbReference>
<gene>
    <name evidence="3" type="ORF">Shpa_45</name>
</gene>
<accession>A0A0U2BUD5</accession>
<dbReference type="GO" id="GO:0016787">
    <property type="term" value="F:hydrolase activity"/>
    <property type="evidence" value="ECO:0007669"/>
    <property type="project" value="InterPro"/>
</dbReference>
<protein>
    <submittedName>
        <fullName evidence="3">DEAD/DEAH box helicase-like protein</fullName>
    </submittedName>
</protein>
<keyword evidence="3" id="KW-0347">Helicase</keyword>
<keyword evidence="3" id="KW-0547">Nucleotide-binding</keyword>
<keyword evidence="3" id="KW-0378">Hydrolase</keyword>
<feature type="domain" description="Helicase C-terminal" evidence="2">
    <location>
        <begin position="220"/>
        <end position="365"/>
    </location>
</feature>
<keyword evidence="4" id="KW-1185">Reference proteome</keyword>
<dbReference type="InterPro" id="IPR050742">
    <property type="entry name" value="Helicase_Restrict-Modif_Enz"/>
</dbReference>
<dbReference type="OrthoDB" id="1659at10239"/>
<evidence type="ECO:0000259" key="2">
    <source>
        <dbReference type="PROSITE" id="PS51194"/>
    </source>
</evidence>
<dbReference type="SUPFAM" id="SSF52540">
    <property type="entry name" value="P-loop containing nucleoside triphosphate hydrolases"/>
    <property type="match status" value="1"/>
</dbReference>
<dbReference type="PROSITE" id="PS51194">
    <property type="entry name" value="HELICASE_CTER"/>
    <property type="match status" value="1"/>
</dbReference>
<dbReference type="SMART" id="SM00487">
    <property type="entry name" value="DEXDc"/>
    <property type="match status" value="1"/>
</dbReference>
<sequence>MLNFAPAHAINLRDYQADAIEALREAIRGGVKAQILCAGTGAGKTVMASHLLRQAHDKGSYALFLVDRVSLVKQTSKTLDDYGIPHGIVQGINERWMPRENVQVCSVQTLAKRILPRHPDLIIYDECHCQYAATLDYMARYPNAIKIGLTATPFTPGMGKHWEGMVNVRSTRLLIQDGHLIEPTIYVAKSPEDAELNRNSFGEFSDQSASEAGIKIVGDVVAEWVKKTHEHFGGPAKTIVFSPTVEHGRELCAAFSAAGYNFQQVSYHDKTEAERDDKINEFRRPDSMIHGLVSCGVLTKGFDVPDCLIGISCKPYRKSLSSHMQEIGRVMRSSPGKSKALWLDHSGNIERFALDMFDVWENGAGDLSQAEKRDTKPRDRDQKMREKVVCPECSGTLRGNTCMCCGWEKPARSGIVAVDGELQAFDPAAYGLTARSGLRAECLKDPRLIWDAALAYCLDGCPRDEVKARRWAYGVWRGVYPDAKLPRGWYDSARRPFDANAYALVDREVQRFRNKNRRRSA</sequence>
<evidence type="ECO:0000313" key="4">
    <source>
        <dbReference type="Proteomes" id="UP000223061"/>
    </source>
</evidence>
<evidence type="ECO:0000313" key="3">
    <source>
        <dbReference type="EMBL" id="AKG94556.1"/>
    </source>
</evidence>
<dbReference type="Pfam" id="PF04851">
    <property type="entry name" value="ResIII"/>
    <property type="match status" value="1"/>
</dbReference>
<dbReference type="GO" id="GO:0003677">
    <property type="term" value="F:DNA binding"/>
    <property type="evidence" value="ECO:0007669"/>
    <property type="project" value="InterPro"/>
</dbReference>
<dbReference type="InterPro" id="IPR001650">
    <property type="entry name" value="Helicase_C-like"/>
</dbReference>
<dbReference type="InterPro" id="IPR006935">
    <property type="entry name" value="Helicase/UvrB_N"/>
</dbReference>
<reference evidence="3 4" key="1">
    <citation type="submission" date="2015-04" db="EMBL/GenBank/DDBJ databases">
        <title>Isolation and characterization of bacteriophages from East Africa Rift Valley soda lakes.</title>
        <authorList>
            <person name="van Zyl L.J."/>
            <person name="Nemavhulani S."/>
            <person name="Cowan D.A."/>
            <person name="Trindade M.I."/>
        </authorList>
    </citation>
    <scope>NUCLEOTIDE SEQUENCE [LARGE SCALE GENOMIC DNA]</scope>
</reference>
<keyword evidence="3" id="KW-0067">ATP-binding</keyword>
<dbReference type="EMBL" id="KR072689">
    <property type="protein sequence ID" value="AKG94556.1"/>
    <property type="molecule type" value="Genomic_DNA"/>
</dbReference>
<evidence type="ECO:0000259" key="1">
    <source>
        <dbReference type="PROSITE" id="PS51192"/>
    </source>
</evidence>
<dbReference type="PANTHER" id="PTHR47396:SF1">
    <property type="entry name" value="ATP-DEPENDENT HELICASE IRC3-RELATED"/>
    <property type="match status" value="1"/>
</dbReference>
<name>A0A0U2BUD5_9CAUD</name>
<dbReference type="Gene3D" id="3.40.50.300">
    <property type="entry name" value="P-loop containing nucleotide triphosphate hydrolases"/>
    <property type="match status" value="2"/>
</dbReference>
<dbReference type="Proteomes" id="UP000223061">
    <property type="component" value="Segment"/>
</dbReference>
<dbReference type="Pfam" id="PF00271">
    <property type="entry name" value="Helicase_C"/>
    <property type="match status" value="1"/>
</dbReference>
<dbReference type="InterPro" id="IPR027417">
    <property type="entry name" value="P-loop_NTPase"/>
</dbReference>
<dbReference type="PROSITE" id="PS51192">
    <property type="entry name" value="HELICASE_ATP_BIND_1"/>
    <property type="match status" value="1"/>
</dbReference>
<proteinExistence type="predicted"/>
<feature type="domain" description="Helicase ATP-binding" evidence="1">
    <location>
        <begin position="25"/>
        <end position="171"/>
    </location>
</feature>
<organism evidence="3 4">
    <name type="scientific">Paracoccus phage Shpa</name>
    <dbReference type="NCBI Taxonomy" id="1647282"/>
    <lineage>
        <taxon>Viruses</taxon>
        <taxon>Duplodnaviria</taxon>
        <taxon>Heunggongvirae</taxon>
        <taxon>Uroviricota</taxon>
        <taxon>Caudoviricetes</taxon>
        <taxon>Vhulanivirus</taxon>
        <taxon>Vhulanivirus Shpa</taxon>
    </lineage>
</organism>
<dbReference type="GO" id="GO:0005524">
    <property type="term" value="F:ATP binding"/>
    <property type="evidence" value="ECO:0007669"/>
    <property type="project" value="InterPro"/>
</dbReference>
<dbReference type="InterPro" id="IPR014001">
    <property type="entry name" value="Helicase_ATP-bd"/>
</dbReference>
<dbReference type="GO" id="GO:0004386">
    <property type="term" value="F:helicase activity"/>
    <property type="evidence" value="ECO:0007669"/>
    <property type="project" value="UniProtKB-KW"/>
</dbReference>